<dbReference type="Pfam" id="PF07690">
    <property type="entry name" value="MFS_1"/>
    <property type="match status" value="1"/>
</dbReference>
<feature type="transmembrane region" description="Helical" evidence="6">
    <location>
        <begin position="249"/>
        <end position="270"/>
    </location>
</feature>
<feature type="transmembrane region" description="Helical" evidence="6">
    <location>
        <begin position="183"/>
        <end position="202"/>
    </location>
</feature>
<keyword evidence="2 6" id="KW-0812">Transmembrane</keyword>
<feature type="transmembrane region" description="Helical" evidence="6">
    <location>
        <begin position="282"/>
        <end position="300"/>
    </location>
</feature>
<feature type="compositionally biased region" description="Gly residues" evidence="5">
    <location>
        <begin position="562"/>
        <end position="574"/>
    </location>
</feature>
<dbReference type="GO" id="GO:0022857">
    <property type="term" value="F:transmembrane transporter activity"/>
    <property type="evidence" value="ECO:0007669"/>
    <property type="project" value="InterPro"/>
</dbReference>
<keyword evidence="3 6" id="KW-1133">Transmembrane helix</keyword>
<dbReference type="CDD" id="cd17502">
    <property type="entry name" value="MFS_Azr1_MDR_like"/>
    <property type="match status" value="1"/>
</dbReference>
<evidence type="ECO:0000256" key="3">
    <source>
        <dbReference type="ARBA" id="ARBA00022989"/>
    </source>
</evidence>
<dbReference type="PANTHER" id="PTHR23501">
    <property type="entry name" value="MAJOR FACILITATOR SUPERFAMILY"/>
    <property type="match status" value="1"/>
</dbReference>
<evidence type="ECO:0000256" key="1">
    <source>
        <dbReference type="ARBA" id="ARBA00004141"/>
    </source>
</evidence>
<feature type="domain" description="Major facilitator superfamily (MFS) profile" evidence="7">
    <location>
        <begin position="57"/>
        <end position="545"/>
    </location>
</feature>
<name>A0AAN6ERE1_EXODE</name>
<feature type="transmembrane region" description="Helical" evidence="6">
    <location>
        <begin position="358"/>
        <end position="378"/>
    </location>
</feature>
<keyword evidence="4 6" id="KW-0472">Membrane</keyword>
<evidence type="ECO:0000256" key="5">
    <source>
        <dbReference type="SAM" id="MobiDB-lite"/>
    </source>
</evidence>
<dbReference type="PANTHER" id="PTHR23501:SF201">
    <property type="entry name" value="MFS AFLATOXIN EFFLUX PUMP"/>
    <property type="match status" value="1"/>
</dbReference>
<evidence type="ECO:0000256" key="4">
    <source>
        <dbReference type="ARBA" id="ARBA00023136"/>
    </source>
</evidence>
<evidence type="ECO:0000256" key="2">
    <source>
        <dbReference type="ARBA" id="ARBA00022692"/>
    </source>
</evidence>
<evidence type="ECO:0000313" key="8">
    <source>
        <dbReference type="EMBL" id="KAJ8989903.1"/>
    </source>
</evidence>
<feature type="transmembrane region" description="Helical" evidence="6">
    <location>
        <begin position="412"/>
        <end position="430"/>
    </location>
</feature>
<sequence length="574" mass="61404">MATTPSQPEQAVDPDKPSPASKETSDSNGKQEQAQEHAAANPDAEHSYPPQSKMLFILASIFLVVFLTALDRLIIGVAIPSISNEFQSLGDIGWYGSAYLLTSCAFMLFMGRIYTLYNPKWVYLGSLVVFEVGSAVCGAAPNSKALIVGRAIAGLGSAGLFQGGIIIIVFVVPLHKRPQYTGLLGLVFGVASAVGPLLGGAFSDGPGWRWCFYINLPCGGAVLLLLLITLHIPAGMLPRQPTTLREKIAMLDLLGLFFFLPCVICLLLALQWGGVTYSWSSGRIIALLVVFGVCCLAFLADQWWRGDKAMVPGRIFLQRSILAGMWFALVAGGALMTMFYYIPIYFQTVKNASPTKAGIMNLPMVISLAIASVMAGFLTRATGYFAPWMILSSIMTPIASGLISTFTPHTTHPAWIGYQVLFGFGFGLGLQQPSVAAQTILSRKDVSTGASLMQFCQALGGAVFISVGNNLFDSHLEDNLHNIPGIDIKSVVETGATDLRKMVPADELPRVLVAYSDALRTAFYLCIGLSCAMAFGAVTIEWKSVKKGRQAGKQGQESGQGEKQGNGDTGSTGH</sequence>
<feature type="transmembrane region" description="Helical" evidence="6">
    <location>
        <begin position="55"/>
        <end position="80"/>
    </location>
</feature>
<dbReference type="AlphaFoldDB" id="A0AAN6ERE1"/>
<dbReference type="InterPro" id="IPR036259">
    <property type="entry name" value="MFS_trans_sf"/>
</dbReference>
<feature type="region of interest" description="Disordered" evidence="5">
    <location>
        <begin position="1"/>
        <end position="46"/>
    </location>
</feature>
<proteinExistence type="predicted"/>
<evidence type="ECO:0000256" key="6">
    <source>
        <dbReference type="SAM" id="Phobius"/>
    </source>
</evidence>
<dbReference type="PROSITE" id="PS50850">
    <property type="entry name" value="MFS"/>
    <property type="match status" value="1"/>
</dbReference>
<feature type="transmembrane region" description="Helical" evidence="6">
    <location>
        <begin position="321"/>
        <end position="346"/>
    </location>
</feature>
<feature type="transmembrane region" description="Helical" evidence="6">
    <location>
        <begin position="451"/>
        <end position="472"/>
    </location>
</feature>
<feature type="region of interest" description="Disordered" evidence="5">
    <location>
        <begin position="549"/>
        <end position="574"/>
    </location>
</feature>
<gene>
    <name evidence="8" type="ORF">HRR80_006044</name>
</gene>
<dbReference type="FunFam" id="1.20.1250.20:FF:000196">
    <property type="entry name" value="MFS toxin efflux pump (AflT)"/>
    <property type="match status" value="1"/>
</dbReference>
<feature type="transmembrane region" description="Helical" evidence="6">
    <location>
        <begin position="522"/>
        <end position="540"/>
    </location>
</feature>
<dbReference type="Proteomes" id="UP001161757">
    <property type="component" value="Unassembled WGS sequence"/>
</dbReference>
<dbReference type="InterPro" id="IPR020846">
    <property type="entry name" value="MFS_dom"/>
</dbReference>
<feature type="compositionally biased region" description="Low complexity" evidence="5">
    <location>
        <begin position="551"/>
        <end position="561"/>
    </location>
</feature>
<dbReference type="Gene3D" id="1.20.1250.20">
    <property type="entry name" value="MFS general substrate transporter like domains"/>
    <property type="match status" value="1"/>
</dbReference>
<comment type="subcellular location">
    <subcellularLocation>
        <location evidence="1">Membrane</location>
        <topology evidence="1">Multi-pass membrane protein</topology>
    </subcellularLocation>
</comment>
<protein>
    <recommendedName>
        <fullName evidence="7">Major facilitator superfamily (MFS) profile domain-containing protein</fullName>
    </recommendedName>
</protein>
<evidence type="ECO:0000259" key="7">
    <source>
        <dbReference type="PROSITE" id="PS50850"/>
    </source>
</evidence>
<feature type="transmembrane region" description="Helical" evidence="6">
    <location>
        <begin position="147"/>
        <end position="171"/>
    </location>
</feature>
<reference evidence="8" key="1">
    <citation type="submission" date="2023-01" db="EMBL/GenBank/DDBJ databases">
        <title>Exophiala dermititidis isolated from Cystic Fibrosis Patient.</title>
        <authorList>
            <person name="Kurbessoian T."/>
            <person name="Crocker A."/>
            <person name="Murante D."/>
            <person name="Hogan D.A."/>
            <person name="Stajich J.E."/>
        </authorList>
    </citation>
    <scope>NUCLEOTIDE SEQUENCE</scope>
    <source>
        <strain evidence="8">Ex8</strain>
    </source>
</reference>
<dbReference type="PRINTS" id="PR01036">
    <property type="entry name" value="TCRTETB"/>
</dbReference>
<dbReference type="SUPFAM" id="SSF103473">
    <property type="entry name" value="MFS general substrate transporter"/>
    <property type="match status" value="1"/>
</dbReference>
<feature type="transmembrane region" description="Helical" evidence="6">
    <location>
        <begin position="121"/>
        <end position="141"/>
    </location>
</feature>
<dbReference type="InterPro" id="IPR011701">
    <property type="entry name" value="MFS"/>
</dbReference>
<dbReference type="FunFam" id="1.20.1720.10:FF:000012">
    <property type="entry name" value="MFS toxin efflux pump (AflT)"/>
    <property type="match status" value="1"/>
</dbReference>
<dbReference type="Gene3D" id="1.20.1720.10">
    <property type="entry name" value="Multidrug resistance protein D"/>
    <property type="match status" value="1"/>
</dbReference>
<accession>A0AAN6ERE1</accession>
<dbReference type="EMBL" id="JAJGCB010000012">
    <property type="protein sequence ID" value="KAJ8989903.1"/>
    <property type="molecule type" value="Genomic_DNA"/>
</dbReference>
<feature type="transmembrane region" description="Helical" evidence="6">
    <location>
        <begin position="385"/>
        <end position="406"/>
    </location>
</feature>
<comment type="caution">
    <text evidence="8">The sequence shown here is derived from an EMBL/GenBank/DDBJ whole genome shotgun (WGS) entry which is preliminary data.</text>
</comment>
<organism evidence="8 9">
    <name type="scientific">Exophiala dermatitidis</name>
    <name type="common">Black yeast-like fungus</name>
    <name type="synonym">Wangiella dermatitidis</name>
    <dbReference type="NCBI Taxonomy" id="5970"/>
    <lineage>
        <taxon>Eukaryota</taxon>
        <taxon>Fungi</taxon>
        <taxon>Dikarya</taxon>
        <taxon>Ascomycota</taxon>
        <taxon>Pezizomycotina</taxon>
        <taxon>Eurotiomycetes</taxon>
        <taxon>Chaetothyriomycetidae</taxon>
        <taxon>Chaetothyriales</taxon>
        <taxon>Herpotrichiellaceae</taxon>
        <taxon>Exophiala</taxon>
    </lineage>
</organism>
<feature type="transmembrane region" description="Helical" evidence="6">
    <location>
        <begin position="92"/>
        <end position="109"/>
    </location>
</feature>
<feature type="transmembrane region" description="Helical" evidence="6">
    <location>
        <begin position="214"/>
        <end position="237"/>
    </location>
</feature>
<evidence type="ECO:0000313" key="9">
    <source>
        <dbReference type="Proteomes" id="UP001161757"/>
    </source>
</evidence>
<dbReference type="GO" id="GO:0005886">
    <property type="term" value="C:plasma membrane"/>
    <property type="evidence" value="ECO:0007669"/>
    <property type="project" value="TreeGrafter"/>
</dbReference>